<name>A0AAV1EX15_XYRNO</name>
<dbReference type="EMBL" id="OY660866">
    <property type="protein sequence ID" value="CAJ1053377.1"/>
    <property type="molecule type" value="Genomic_DNA"/>
</dbReference>
<evidence type="ECO:0000313" key="2">
    <source>
        <dbReference type="Proteomes" id="UP001178508"/>
    </source>
</evidence>
<organism evidence="1 2">
    <name type="scientific">Xyrichtys novacula</name>
    <name type="common">Pearly razorfish</name>
    <name type="synonym">Hemipteronotus novacula</name>
    <dbReference type="NCBI Taxonomy" id="13765"/>
    <lineage>
        <taxon>Eukaryota</taxon>
        <taxon>Metazoa</taxon>
        <taxon>Chordata</taxon>
        <taxon>Craniata</taxon>
        <taxon>Vertebrata</taxon>
        <taxon>Euteleostomi</taxon>
        <taxon>Actinopterygii</taxon>
        <taxon>Neopterygii</taxon>
        <taxon>Teleostei</taxon>
        <taxon>Neoteleostei</taxon>
        <taxon>Acanthomorphata</taxon>
        <taxon>Eupercaria</taxon>
        <taxon>Labriformes</taxon>
        <taxon>Labridae</taxon>
        <taxon>Xyrichtys</taxon>
    </lineage>
</organism>
<sequence>MTLNAMLDSGSVACSLSSHVLNLMIEKNVISPDSISPTSVVLIGCGGLTTRPVGACELKMKVFDCCFSVPTLIVEGQSDDLILGSNVIKHLIRVLKHSGDFEEKVSLSDQLPEEGRSSSWLLLRHGREVSVLTRWVLLSSNMQ</sequence>
<dbReference type="AlphaFoldDB" id="A0AAV1EX15"/>
<reference evidence="1" key="1">
    <citation type="submission" date="2023-08" db="EMBL/GenBank/DDBJ databases">
        <authorList>
            <person name="Alioto T."/>
            <person name="Alioto T."/>
            <person name="Gomez Garrido J."/>
        </authorList>
    </citation>
    <scope>NUCLEOTIDE SEQUENCE</scope>
</reference>
<evidence type="ECO:0000313" key="1">
    <source>
        <dbReference type="EMBL" id="CAJ1053377.1"/>
    </source>
</evidence>
<dbReference type="Proteomes" id="UP001178508">
    <property type="component" value="Chromosome 3"/>
</dbReference>
<protein>
    <submittedName>
        <fullName evidence="1">Retrovirus-related Pol polyprotein from transposon 17.6</fullName>
    </submittedName>
</protein>
<proteinExistence type="predicted"/>
<accession>A0AAV1EX15</accession>
<keyword evidence="2" id="KW-1185">Reference proteome</keyword>
<gene>
    <name evidence="1" type="ORF">XNOV1_A003553</name>
</gene>